<dbReference type="RefSeq" id="WP_012501891.1">
    <property type="nucleotide sequence ID" value="NC_011027.1"/>
</dbReference>
<dbReference type="PANTHER" id="PTHR30558">
    <property type="entry name" value="EXBD MEMBRANE COMPONENT OF PMF-DRIVEN MACROMOLECULE IMPORT SYSTEM"/>
    <property type="match status" value="1"/>
</dbReference>
<dbReference type="KEGG" id="cpc:Cpar_0638"/>
<dbReference type="STRING" id="517417.Cpar_0638"/>
<dbReference type="PANTHER" id="PTHR30558:SF7">
    <property type="entry name" value="TOL-PAL SYSTEM PROTEIN TOLR"/>
    <property type="match status" value="1"/>
</dbReference>
<keyword evidence="13" id="KW-1185">Reference proteome</keyword>
<evidence type="ECO:0000256" key="5">
    <source>
        <dbReference type="ARBA" id="ARBA00022618"/>
    </source>
</evidence>
<gene>
    <name evidence="12" type="ordered locus">Cpar_0638</name>
</gene>
<keyword evidence="10" id="KW-0653">Protein transport</keyword>
<dbReference type="AlphaFoldDB" id="B3QMA5"/>
<keyword evidence="10" id="KW-0813">Transport</keyword>
<accession>B3QMA5</accession>
<reference evidence="12" key="1">
    <citation type="submission" date="2008-06" db="EMBL/GenBank/DDBJ databases">
        <title>Complete sequence of Chlorobaculum parvum NCIB 8327.</title>
        <authorList>
            <consortium name="US DOE Joint Genome Institute"/>
            <person name="Lucas S."/>
            <person name="Copeland A."/>
            <person name="Lapidus A."/>
            <person name="Glavina del Rio T."/>
            <person name="Dalin E."/>
            <person name="Tice H."/>
            <person name="Bruce D."/>
            <person name="Goodwin L."/>
            <person name="Pitluck S."/>
            <person name="Schmutz J."/>
            <person name="Larimer F."/>
            <person name="Land M."/>
            <person name="Hauser L."/>
            <person name="Kyrpides N."/>
            <person name="Mikhailova N."/>
            <person name="Zhao F."/>
            <person name="Li T."/>
            <person name="Liu Z."/>
            <person name="Overmann J."/>
            <person name="Bryant D.A."/>
            <person name="Richardson P."/>
        </authorList>
    </citation>
    <scope>NUCLEOTIDE SEQUENCE [LARGE SCALE GENOMIC DNA]</scope>
    <source>
        <strain evidence="12">NCIB 8327</strain>
    </source>
</reference>
<dbReference type="Pfam" id="PF02472">
    <property type="entry name" value="ExbD"/>
    <property type="match status" value="1"/>
</dbReference>
<evidence type="ECO:0000256" key="11">
    <source>
        <dbReference type="SAM" id="Phobius"/>
    </source>
</evidence>
<dbReference type="NCBIfam" id="TIGR02801">
    <property type="entry name" value="tolR"/>
    <property type="match status" value="1"/>
</dbReference>
<dbReference type="Proteomes" id="UP000008811">
    <property type="component" value="Chromosome"/>
</dbReference>
<dbReference type="Gene3D" id="3.30.420.270">
    <property type="match status" value="1"/>
</dbReference>
<dbReference type="eggNOG" id="COG0848">
    <property type="taxonomic scope" value="Bacteria"/>
</dbReference>
<dbReference type="HOGENOM" id="CLU_085305_1_3_10"/>
<protein>
    <submittedName>
        <fullName evidence="12">Protein TolR</fullName>
    </submittedName>
</protein>
<evidence type="ECO:0000256" key="8">
    <source>
        <dbReference type="ARBA" id="ARBA00023136"/>
    </source>
</evidence>
<comment type="subcellular location">
    <subcellularLocation>
        <location evidence="1">Cell membrane</location>
        <topology evidence="1">Single-pass membrane protein</topology>
    </subcellularLocation>
    <subcellularLocation>
        <location evidence="10">Cell membrane</location>
        <topology evidence="10">Single-pass type II membrane protein</topology>
    </subcellularLocation>
</comment>
<name>B3QMA5_CHLP8</name>
<dbReference type="GO" id="GO:0005886">
    <property type="term" value="C:plasma membrane"/>
    <property type="evidence" value="ECO:0007669"/>
    <property type="project" value="UniProtKB-SubCell"/>
</dbReference>
<evidence type="ECO:0000256" key="9">
    <source>
        <dbReference type="ARBA" id="ARBA00023306"/>
    </source>
</evidence>
<keyword evidence="5" id="KW-0132">Cell division</keyword>
<keyword evidence="3" id="KW-1003">Cell membrane</keyword>
<keyword evidence="8 11" id="KW-0472">Membrane</keyword>
<dbReference type="GO" id="GO:0051301">
    <property type="term" value="P:cell division"/>
    <property type="evidence" value="ECO:0007669"/>
    <property type="project" value="UniProtKB-KW"/>
</dbReference>
<dbReference type="GO" id="GO:0022857">
    <property type="term" value="F:transmembrane transporter activity"/>
    <property type="evidence" value="ECO:0007669"/>
    <property type="project" value="InterPro"/>
</dbReference>
<sequence length="139" mass="15538">MMTGQKTRLMSEINVTPFVDVMLVLLIIFMVTAPMMTSGMKVDVPQTTHERMDIDPKGLVVSVNASRKVMINDYQLDASELADRLPKILESMKADEVYLKADRTLPYGFVMSVMASIREAGVEKIGMVTEPGDSNHQER</sequence>
<evidence type="ECO:0000256" key="3">
    <source>
        <dbReference type="ARBA" id="ARBA00022475"/>
    </source>
</evidence>
<keyword evidence="6 10" id="KW-0812">Transmembrane</keyword>
<keyword evidence="9" id="KW-0131">Cell cycle</keyword>
<evidence type="ECO:0000256" key="2">
    <source>
        <dbReference type="ARBA" id="ARBA00005811"/>
    </source>
</evidence>
<dbReference type="EMBL" id="CP001099">
    <property type="protein sequence ID" value="ACF11058.1"/>
    <property type="molecule type" value="Genomic_DNA"/>
</dbReference>
<evidence type="ECO:0000256" key="4">
    <source>
        <dbReference type="ARBA" id="ARBA00022519"/>
    </source>
</evidence>
<dbReference type="GO" id="GO:0015031">
    <property type="term" value="P:protein transport"/>
    <property type="evidence" value="ECO:0007669"/>
    <property type="project" value="UniProtKB-KW"/>
</dbReference>
<evidence type="ECO:0000313" key="12">
    <source>
        <dbReference type="EMBL" id="ACF11058.1"/>
    </source>
</evidence>
<dbReference type="InterPro" id="IPR014168">
    <property type="entry name" value="Tol-Pal_TolR"/>
</dbReference>
<keyword evidence="4" id="KW-0997">Cell inner membrane</keyword>
<evidence type="ECO:0000256" key="7">
    <source>
        <dbReference type="ARBA" id="ARBA00022989"/>
    </source>
</evidence>
<proteinExistence type="inferred from homology"/>
<evidence type="ECO:0000256" key="10">
    <source>
        <dbReference type="RuleBase" id="RU003879"/>
    </source>
</evidence>
<evidence type="ECO:0000256" key="6">
    <source>
        <dbReference type="ARBA" id="ARBA00022692"/>
    </source>
</evidence>
<evidence type="ECO:0000256" key="1">
    <source>
        <dbReference type="ARBA" id="ARBA00004162"/>
    </source>
</evidence>
<organism evidence="12 13">
    <name type="scientific">Chlorobaculum parvum (strain DSM 263 / NCIMB 8327)</name>
    <name type="common">Chlorobium vibrioforme subsp. thiosulfatophilum</name>
    <dbReference type="NCBI Taxonomy" id="517417"/>
    <lineage>
        <taxon>Bacteria</taxon>
        <taxon>Pseudomonadati</taxon>
        <taxon>Chlorobiota</taxon>
        <taxon>Chlorobiia</taxon>
        <taxon>Chlorobiales</taxon>
        <taxon>Chlorobiaceae</taxon>
        <taxon>Chlorobaculum</taxon>
    </lineage>
</organism>
<evidence type="ECO:0000313" key="13">
    <source>
        <dbReference type="Proteomes" id="UP000008811"/>
    </source>
</evidence>
<comment type="similarity">
    <text evidence="2 10">Belongs to the ExbD/TolR family.</text>
</comment>
<dbReference type="OrthoDB" id="9798629at2"/>
<keyword evidence="7 11" id="KW-1133">Transmembrane helix</keyword>
<feature type="transmembrane region" description="Helical" evidence="11">
    <location>
        <begin position="15"/>
        <end position="33"/>
    </location>
</feature>
<dbReference type="InterPro" id="IPR003400">
    <property type="entry name" value="ExbD"/>
</dbReference>